<name>A0A4P6P4I2_9GAMM</name>
<evidence type="ECO:0000256" key="4">
    <source>
        <dbReference type="ARBA" id="ARBA00029447"/>
    </source>
</evidence>
<dbReference type="SMART" id="SM00304">
    <property type="entry name" value="HAMP"/>
    <property type="match status" value="1"/>
</dbReference>
<evidence type="ECO:0000256" key="3">
    <source>
        <dbReference type="ARBA" id="ARBA00023224"/>
    </source>
</evidence>
<dbReference type="PANTHER" id="PTHR32089">
    <property type="entry name" value="METHYL-ACCEPTING CHEMOTAXIS PROTEIN MCPB"/>
    <property type="match status" value="1"/>
</dbReference>
<gene>
    <name evidence="11" type="ORF">EMK97_00345</name>
</gene>
<dbReference type="PROSITE" id="PS50111">
    <property type="entry name" value="CHEMOTAXIS_TRANSDUC_2"/>
    <property type="match status" value="1"/>
</dbReference>
<keyword evidence="3 5" id="KW-0807">Transducer</keyword>
<dbReference type="InterPro" id="IPR000727">
    <property type="entry name" value="T_SNARE_dom"/>
</dbReference>
<evidence type="ECO:0000256" key="1">
    <source>
        <dbReference type="ARBA" id="ARBA00004429"/>
    </source>
</evidence>
<dbReference type="Gene3D" id="1.10.287.950">
    <property type="entry name" value="Methyl-accepting chemotaxis protein"/>
    <property type="match status" value="1"/>
</dbReference>
<dbReference type="Pfam" id="PF00015">
    <property type="entry name" value="MCPsignal"/>
    <property type="match status" value="1"/>
</dbReference>
<dbReference type="Proteomes" id="UP000290244">
    <property type="component" value="Chromosome"/>
</dbReference>
<evidence type="ECO:0000259" key="9">
    <source>
        <dbReference type="PROSITE" id="PS50192"/>
    </source>
</evidence>
<dbReference type="SUPFAM" id="SSF58104">
    <property type="entry name" value="Methyl-accepting chemotaxis protein (MCP) signaling domain"/>
    <property type="match status" value="1"/>
</dbReference>
<dbReference type="OrthoDB" id="9806704at2"/>
<reference evidence="11 12" key="1">
    <citation type="submission" date="2018-12" db="EMBL/GenBank/DDBJ databases">
        <title>Complete genome of Litorilituus sediminis.</title>
        <authorList>
            <person name="Liu A."/>
            <person name="Rong J."/>
        </authorList>
    </citation>
    <scope>NUCLEOTIDE SEQUENCE [LARGE SCALE GENOMIC DNA]</scope>
    <source>
        <strain evidence="11 12">JCM 17549</strain>
    </source>
</reference>
<dbReference type="PROSITE" id="PS50885">
    <property type="entry name" value="HAMP"/>
    <property type="match status" value="1"/>
</dbReference>
<dbReference type="GO" id="GO:0006935">
    <property type="term" value="P:chemotaxis"/>
    <property type="evidence" value="ECO:0007669"/>
    <property type="project" value="UniProtKB-ARBA"/>
</dbReference>
<dbReference type="CDD" id="cd11386">
    <property type="entry name" value="MCP_signal"/>
    <property type="match status" value="1"/>
</dbReference>
<dbReference type="RefSeq" id="WP_130598370.1">
    <property type="nucleotide sequence ID" value="NZ_CP034759.1"/>
</dbReference>
<keyword evidence="7" id="KW-0472">Membrane</keyword>
<keyword evidence="7" id="KW-1133">Transmembrane helix</keyword>
<feature type="domain" description="Methyl-accepting transducer" evidence="8">
    <location>
        <begin position="500"/>
        <end position="736"/>
    </location>
</feature>
<dbReference type="FunFam" id="1.10.287.950:FF:000001">
    <property type="entry name" value="Methyl-accepting chemotaxis sensory transducer"/>
    <property type="match status" value="1"/>
</dbReference>
<keyword evidence="6" id="KW-0175">Coiled coil</keyword>
<evidence type="ECO:0000256" key="5">
    <source>
        <dbReference type="PROSITE-ProRule" id="PRU00284"/>
    </source>
</evidence>
<accession>A0A4P6P4I2</accession>
<keyword evidence="7" id="KW-0812">Transmembrane</keyword>
<evidence type="ECO:0000259" key="8">
    <source>
        <dbReference type="PROSITE" id="PS50111"/>
    </source>
</evidence>
<dbReference type="CDD" id="cd06225">
    <property type="entry name" value="HAMP"/>
    <property type="match status" value="1"/>
</dbReference>
<evidence type="ECO:0000313" key="12">
    <source>
        <dbReference type="Proteomes" id="UP000290244"/>
    </source>
</evidence>
<organism evidence="11 12">
    <name type="scientific">Litorilituus sediminis</name>
    <dbReference type="NCBI Taxonomy" id="718192"/>
    <lineage>
        <taxon>Bacteria</taxon>
        <taxon>Pseudomonadati</taxon>
        <taxon>Pseudomonadota</taxon>
        <taxon>Gammaproteobacteria</taxon>
        <taxon>Alteromonadales</taxon>
        <taxon>Colwelliaceae</taxon>
        <taxon>Litorilituus</taxon>
    </lineage>
</organism>
<feature type="coiled-coil region" evidence="6">
    <location>
        <begin position="564"/>
        <end position="598"/>
    </location>
</feature>
<evidence type="ECO:0000259" key="10">
    <source>
        <dbReference type="PROSITE" id="PS50885"/>
    </source>
</evidence>
<dbReference type="GO" id="GO:0007165">
    <property type="term" value="P:signal transduction"/>
    <property type="evidence" value="ECO:0007669"/>
    <property type="project" value="UniProtKB-KW"/>
</dbReference>
<feature type="domain" description="HAMP" evidence="10">
    <location>
        <begin position="442"/>
        <end position="495"/>
    </location>
</feature>
<evidence type="ECO:0000313" key="11">
    <source>
        <dbReference type="EMBL" id="QBG34297.1"/>
    </source>
</evidence>
<keyword evidence="12" id="KW-1185">Reference proteome</keyword>
<dbReference type="InterPro" id="IPR003660">
    <property type="entry name" value="HAMP_dom"/>
</dbReference>
<dbReference type="AlphaFoldDB" id="A0A4P6P4I2"/>
<dbReference type="InterPro" id="IPR004089">
    <property type="entry name" value="MCPsignal_dom"/>
</dbReference>
<evidence type="ECO:0000256" key="7">
    <source>
        <dbReference type="SAM" id="Phobius"/>
    </source>
</evidence>
<proteinExistence type="inferred from homology"/>
<comment type="similarity">
    <text evidence="4">Belongs to the methyl-accepting chemotaxis (MCP) protein family.</text>
</comment>
<keyword evidence="2" id="KW-0997">Cell inner membrane</keyword>
<feature type="domain" description="T-SNARE coiled-coil homology" evidence="9">
    <location>
        <begin position="687"/>
        <end position="749"/>
    </location>
</feature>
<evidence type="ECO:0000256" key="6">
    <source>
        <dbReference type="SAM" id="Coils"/>
    </source>
</evidence>
<dbReference type="SMART" id="SM00283">
    <property type="entry name" value="MA"/>
    <property type="match status" value="1"/>
</dbReference>
<evidence type="ECO:0000256" key="2">
    <source>
        <dbReference type="ARBA" id="ARBA00022519"/>
    </source>
</evidence>
<dbReference type="PANTHER" id="PTHR32089:SF120">
    <property type="entry name" value="METHYL-ACCEPTING CHEMOTAXIS PROTEIN TLPQ"/>
    <property type="match status" value="1"/>
</dbReference>
<dbReference type="GO" id="GO:0005886">
    <property type="term" value="C:plasma membrane"/>
    <property type="evidence" value="ECO:0007669"/>
    <property type="project" value="UniProtKB-SubCell"/>
</dbReference>
<sequence length="772" mass="85445">MKISNKIILASVLLSAIGIITAGSLVGWQASSIAATALENRAFSQLIAIREVQKTQIENYFLTLKHEVVTYSNNRMIINMMQELNDTYFNYEAQTSMQNNDKLRQYYTEQFDQEYKKQNPASTISSVDKFQQLNQNSKSIQHAYISGNNNPLGNKNKLNYANDNSTYSQVHKKYHPHLNQFLDAFGFYDIFLVEPETGYVIYSVFKELDFATSLISGPYRDTGLAKAFAAANQSTEKNSSFLIDFSPYFPSYDAAAAFISSPIYSDAGKKIGVLIFQMPIGKINSLMTYNEQWQNIGLGESGETYLVGSDLLLRSQSRFLIEDKAGYVNALNASGIEKHIVDKISASNSGIGLHKVSTESAKLAISGQSGIKSIQDYRDVDVLSAFAPLKIDGVTWAILSEIDVAEAMKDKDEMLSRIWLVISVIILVLVPITLLCGFMVGKGISTPINNFISQVNKITADKNLNNRVEYNGSDELHSLANSFNQLINDIQEILHSVEKLSETLLESTETMLTNMNETTEQTQHQSDNADSMAVATNELLATIQEVARNAADAANTVKETNIKCEDSDHSAEELQQDMNDLNSTMSSASQSIAKLAEESQSIGSVLDVIQSIAEQTNLLALNAAIEAARAGEQGRGFAVVADEVRTLASRTQQSTEDIRKKINSLQHETQNTVKMVTSSSEKANHSIHSCEKNRQTITDILSLVEQLSDMNIQIASASEQQSMVVNDINKNVTEIADNSHNISDKANLSKEDVKRLDQLVKNLEEKMSEFTL</sequence>
<protein>
    <submittedName>
        <fullName evidence="11">Methyl-accepting chemotaxis protein</fullName>
    </submittedName>
</protein>
<dbReference type="Pfam" id="PF00672">
    <property type="entry name" value="HAMP"/>
    <property type="match status" value="1"/>
</dbReference>
<dbReference type="PROSITE" id="PS50192">
    <property type="entry name" value="T_SNARE"/>
    <property type="match status" value="1"/>
</dbReference>
<dbReference type="KEGG" id="lsd:EMK97_00345"/>
<comment type="subcellular location">
    <subcellularLocation>
        <location evidence="1">Cell inner membrane</location>
        <topology evidence="1">Multi-pass membrane protein</topology>
    </subcellularLocation>
</comment>
<feature type="transmembrane region" description="Helical" evidence="7">
    <location>
        <begin position="418"/>
        <end position="440"/>
    </location>
</feature>
<dbReference type="EMBL" id="CP034759">
    <property type="protein sequence ID" value="QBG34297.1"/>
    <property type="molecule type" value="Genomic_DNA"/>
</dbReference>
<keyword evidence="2" id="KW-1003">Cell membrane</keyword>